<comment type="caution">
    <text evidence="2">The sequence shown here is derived from an EMBL/GenBank/DDBJ whole genome shotgun (WGS) entry which is preliminary data.</text>
</comment>
<dbReference type="AlphaFoldDB" id="A0ABD0Z5J3"/>
<feature type="region of interest" description="Disordered" evidence="1">
    <location>
        <begin position="280"/>
        <end position="310"/>
    </location>
</feature>
<sequence>MLKEILNNRGSPNVPYWANLERNMVVERSDVKRRRRDAQDPLEGSPKRTKVHAQRKFAQGSGVLTTGAVTMTPIKEKPSMMGTIGGVKVNGVGVPAQSEPVGVEQIGGTSLLLSASSSHQLSVEPQSSSAQTPSPANRPNTEDFLTFLCFRGTNVLPPRLNMFNTAYRSDEQEQQESTSVSQNTSKQLSSKLPNQDNSQKPKRNSGQSSSSGAGGGGTGLFSGPKQKIKQQGLATVQALKDKYRRQRLSQRQKVSLTKLAMKVKGKNMIRTRSAVLLEERKKKKKYSAPSIATASTQQQRHHTTRVRPRSHQVILKRLGVNKARAGLRSGGVLPPSADNRPKKERKLRRDNSSVESPKNPQKSTSKGFHRYY</sequence>
<feature type="compositionally biased region" description="Low complexity" evidence="1">
    <location>
        <begin position="117"/>
        <end position="135"/>
    </location>
</feature>
<proteinExistence type="predicted"/>
<feature type="region of interest" description="Disordered" evidence="1">
    <location>
        <begin position="29"/>
        <end position="56"/>
    </location>
</feature>
<reference evidence="2 3" key="1">
    <citation type="submission" date="2024-07" db="EMBL/GenBank/DDBJ databases">
        <title>Chromosome-level genome assembly of the water stick insect Ranatra chinensis (Heteroptera: Nepidae).</title>
        <authorList>
            <person name="Liu X."/>
        </authorList>
    </citation>
    <scope>NUCLEOTIDE SEQUENCE [LARGE SCALE GENOMIC DNA]</scope>
    <source>
        <strain evidence="2">Cailab_2021Rc</strain>
        <tissue evidence="2">Muscle</tissue>
    </source>
</reference>
<accession>A0ABD0Z5J3</accession>
<dbReference type="EMBL" id="JBFDAA010000007">
    <property type="protein sequence ID" value="KAL1130649.1"/>
    <property type="molecule type" value="Genomic_DNA"/>
</dbReference>
<dbReference type="Proteomes" id="UP001558652">
    <property type="component" value="Unassembled WGS sequence"/>
</dbReference>
<feature type="region of interest" description="Disordered" evidence="1">
    <location>
        <begin position="169"/>
        <end position="229"/>
    </location>
</feature>
<name>A0ABD0Z5J3_9HEMI</name>
<feature type="compositionally biased region" description="Basic residues" evidence="1">
    <location>
        <begin position="299"/>
        <end position="310"/>
    </location>
</feature>
<evidence type="ECO:0000313" key="3">
    <source>
        <dbReference type="Proteomes" id="UP001558652"/>
    </source>
</evidence>
<evidence type="ECO:0000313" key="2">
    <source>
        <dbReference type="EMBL" id="KAL1130649.1"/>
    </source>
</evidence>
<evidence type="ECO:0000256" key="1">
    <source>
        <dbReference type="SAM" id="MobiDB-lite"/>
    </source>
</evidence>
<organism evidence="2 3">
    <name type="scientific">Ranatra chinensis</name>
    <dbReference type="NCBI Taxonomy" id="642074"/>
    <lineage>
        <taxon>Eukaryota</taxon>
        <taxon>Metazoa</taxon>
        <taxon>Ecdysozoa</taxon>
        <taxon>Arthropoda</taxon>
        <taxon>Hexapoda</taxon>
        <taxon>Insecta</taxon>
        <taxon>Pterygota</taxon>
        <taxon>Neoptera</taxon>
        <taxon>Paraneoptera</taxon>
        <taxon>Hemiptera</taxon>
        <taxon>Heteroptera</taxon>
        <taxon>Panheteroptera</taxon>
        <taxon>Nepomorpha</taxon>
        <taxon>Nepidae</taxon>
        <taxon>Ranatrinae</taxon>
        <taxon>Ranatra</taxon>
    </lineage>
</organism>
<keyword evidence="3" id="KW-1185">Reference proteome</keyword>
<gene>
    <name evidence="2" type="ORF">AAG570_011891</name>
</gene>
<feature type="compositionally biased region" description="Polar residues" evidence="1">
    <location>
        <begin position="183"/>
        <end position="198"/>
    </location>
</feature>
<feature type="compositionally biased region" description="Polar residues" evidence="1">
    <location>
        <begin position="353"/>
        <end position="366"/>
    </location>
</feature>
<feature type="region of interest" description="Disordered" evidence="1">
    <location>
        <begin position="325"/>
        <end position="372"/>
    </location>
</feature>
<feature type="region of interest" description="Disordered" evidence="1">
    <location>
        <begin position="117"/>
        <end position="139"/>
    </location>
</feature>
<protein>
    <submittedName>
        <fullName evidence="2">Uncharacterized protein</fullName>
    </submittedName>
</protein>